<reference evidence="3 4" key="1">
    <citation type="submission" date="2016-02" db="EMBL/GenBank/DDBJ databases">
        <title>Draft genome sequence of Hydrogenophaga sp. LPB0072.</title>
        <authorList>
            <person name="Shin S.-K."/>
            <person name="Yi H."/>
        </authorList>
    </citation>
    <scope>NUCLEOTIDE SEQUENCE [LARGE SCALE GENOMIC DNA]</scope>
    <source>
        <strain evidence="3 4">LPB0072</strain>
    </source>
</reference>
<dbReference type="KEGG" id="hyl:LPB072_10195"/>
<feature type="coiled-coil region" evidence="1">
    <location>
        <begin position="319"/>
        <end position="346"/>
    </location>
</feature>
<keyword evidence="1" id="KW-0175">Coiled coil</keyword>
<evidence type="ECO:0000256" key="1">
    <source>
        <dbReference type="SAM" id="Coils"/>
    </source>
</evidence>
<dbReference type="Proteomes" id="UP000185657">
    <property type="component" value="Unassembled WGS sequence"/>
</dbReference>
<name>A0A167IG01_9BURK</name>
<proteinExistence type="predicted"/>
<reference evidence="2 5" key="2">
    <citation type="submission" date="2016-10" db="EMBL/GenBank/DDBJ databases">
        <title>Hydorgenophaga sp. LPB0072 isolated from gastropod.</title>
        <authorList>
            <person name="Kim E."/>
            <person name="Yi H."/>
        </authorList>
    </citation>
    <scope>NUCLEOTIDE SEQUENCE [LARGE SCALE GENOMIC DNA]</scope>
    <source>
        <strain evidence="2 5">LPB0072</strain>
    </source>
</reference>
<evidence type="ECO:0000313" key="2">
    <source>
        <dbReference type="EMBL" id="AOW13170.1"/>
    </source>
</evidence>
<dbReference type="EMBL" id="LVWD01000007">
    <property type="protein sequence ID" value="OAD42684.1"/>
    <property type="molecule type" value="Genomic_DNA"/>
</dbReference>
<dbReference type="AlphaFoldDB" id="A0A167IG01"/>
<organism evidence="2 5">
    <name type="scientific">Hydrogenophaga crassostreae</name>
    <dbReference type="NCBI Taxonomy" id="1763535"/>
    <lineage>
        <taxon>Bacteria</taxon>
        <taxon>Pseudomonadati</taxon>
        <taxon>Pseudomonadota</taxon>
        <taxon>Betaproteobacteria</taxon>
        <taxon>Burkholderiales</taxon>
        <taxon>Comamonadaceae</taxon>
        <taxon>Hydrogenophaga</taxon>
    </lineage>
</organism>
<dbReference type="EMBL" id="CP017476">
    <property type="protein sequence ID" value="AOW13170.1"/>
    <property type="molecule type" value="Genomic_DNA"/>
</dbReference>
<sequence length="437" mass="49345">MDKGGQSHILIAMLLKRSALHALVWSKPMTHIARDLGISDVGLAKTCRRHGVPVPPRGHWAKLAAGKPSPQVPLPEQSKDYDVQLTTIEPVRRQREKQEKQVFAEAVATKVQALAVAQTPETKRPPRAHPLIRCTRAFVAKIPAMVRKHEQAIRRGGWTGNTPYPPLLDRGRRFVTAPDGLHMVVSDASLEWAIDLHERFIRGLESAGVRCSGAKHPDNKDLRLACDLNGELLYVGFSEGYRRRETTEEERASEKASGGYPSDMVWEASGRFTWSASGTERTSLQKWSGKQEDIERKLPEIVAGCLTLLEAQPGVRARRLAHEEQMRQEAAERARARRREEALTKQLESAFAASRARADEIALREYLDFLEISLSDYRAPFREKLAVWISVVRKELKRFPPHLRVLADAIQGNRWNDDPPDWWPGDAVWPKSESGDR</sequence>
<dbReference type="Proteomes" id="UP000185680">
    <property type="component" value="Chromosome"/>
</dbReference>
<keyword evidence="4" id="KW-1185">Reference proteome</keyword>
<protein>
    <submittedName>
        <fullName evidence="2">Uncharacterized protein</fullName>
    </submittedName>
</protein>
<evidence type="ECO:0000313" key="3">
    <source>
        <dbReference type="EMBL" id="OAD42684.1"/>
    </source>
</evidence>
<gene>
    <name evidence="2" type="ORF">LPB072_10195</name>
    <name evidence="3" type="ORF">LPB72_07180</name>
</gene>
<accession>A0A167IG01</accession>
<evidence type="ECO:0000313" key="4">
    <source>
        <dbReference type="Proteomes" id="UP000185657"/>
    </source>
</evidence>
<evidence type="ECO:0000313" key="5">
    <source>
        <dbReference type="Proteomes" id="UP000185680"/>
    </source>
</evidence>